<dbReference type="InterPro" id="IPR003594">
    <property type="entry name" value="HATPase_dom"/>
</dbReference>
<dbReference type="Pfam" id="PF13188">
    <property type="entry name" value="PAS_8"/>
    <property type="match status" value="1"/>
</dbReference>
<comment type="subcellular location">
    <subcellularLocation>
        <location evidence="2">Cell membrane</location>
    </subcellularLocation>
</comment>
<comment type="catalytic activity">
    <reaction evidence="1">
        <text>ATP + protein L-histidine = ADP + protein N-phospho-L-histidine.</text>
        <dbReference type="EC" id="2.7.13.3"/>
    </reaction>
</comment>
<dbReference type="InterPro" id="IPR004358">
    <property type="entry name" value="Sig_transdc_His_kin-like_C"/>
</dbReference>
<dbReference type="RefSeq" id="WP_191259841.1">
    <property type="nucleotide sequence ID" value="NZ_BNAY01000016.1"/>
</dbReference>
<dbReference type="Gene3D" id="3.30.450.20">
    <property type="entry name" value="PAS domain"/>
    <property type="match status" value="1"/>
</dbReference>
<feature type="domain" description="PAS" evidence="9">
    <location>
        <begin position="183"/>
        <end position="236"/>
    </location>
</feature>
<dbReference type="Gene3D" id="3.30.565.10">
    <property type="entry name" value="Histidine kinase-like ATPase, C-terminal domain"/>
    <property type="match status" value="1"/>
</dbReference>
<dbReference type="Pfam" id="PF13185">
    <property type="entry name" value="GAF_2"/>
    <property type="match status" value="1"/>
</dbReference>
<dbReference type="CDD" id="cd00130">
    <property type="entry name" value="PAS"/>
    <property type="match status" value="1"/>
</dbReference>
<dbReference type="Gene3D" id="3.30.450.40">
    <property type="match status" value="1"/>
</dbReference>
<keyword evidence="6 11" id="KW-0418">Kinase</keyword>
<dbReference type="InterPro" id="IPR003018">
    <property type="entry name" value="GAF"/>
</dbReference>
<dbReference type="InterPro" id="IPR003661">
    <property type="entry name" value="HisK_dim/P_dom"/>
</dbReference>
<keyword evidence="12" id="KW-1185">Reference proteome</keyword>
<dbReference type="SUPFAM" id="SSF55785">
    <property type="entry name" value="PYP-like sensor domain (PAS domain)"/>
    <property type="match status" value="1"/>
</dbReference>
<evidence type="ECO:0000256" key="3">
    <source>
        <dbReference type="ARBA" id="ARBA00012438"/>
    </source>
</evidence>
<proteinExistence type="predicted"/>
<dbReference type="PROSITE" id="PS50113">
    <property type="entry name" value="PAC"/>
    <property type="match status" value="1"/>
</dbReference>
<evidence type="ECO:0000256" key="6">
    <source>
        <dbReference type="ARBA" id="ARBA00022777"/>
    </source>
</evidence>
<dbReference type="InterPro" id="IPR000014">
    <property type="entry name" value="PAS"/>
</dbReference>
<dbReference type="InterPro" id="IPR005467">
    <property type="entry name" value="His_kinase_dom"/>
</dbReference>
<dbReference type="SMART" id="SM00388">
    <property type="entry name" value="HisKA"/>
    <property type="match status" value="1"/>
</dbReference>
<evidence type="ECO:0000256" key="7">
    <source>
        <dbReference type="ARBA" id="ARBA00023012"/>
    </source>
</evidence>
<evidence type="ECO:0000256" key="1">
    <source>
        <dbReference type="ARBA" id="ARBA00000085"/>
    </source>
</evidence>
<dbReference type="PRINTS" id="PR00344">
    <property type="entry name" value="BCTRLSENSOR"/>
</dbReference>
<reference evidence="12" key="1">
    <citation type="journal article" date="2019" name="Int. J. Syst. Evol. Microbiol.">
        <title>The Global Catalogue of Microorganisms (GCM) 10K type strain sequencing project: providing services to taxonomists for standard genome sequencing and annotation.</title>
        <authorList>
            <consortium name="The Broad Institute Genomics Platform"/>
            <consortium name="The Broad Institute Genome Sequencing Center for Infectious Disease"/>
            <person name="Wu L."/>
            <person name="Ma J."/>
        </authorList>
    </citation>
    <scope>NUCLEOTIDE SEQUENCE [LARGE SCALE GENOMIC DNA]</scope>
    <source>
        <strain evidence="12">CGMCC 4.7683</strain>
    </source>
</reference>
<dbReference type="SMART" id="SM00086">
    <property type="entry name" value="PAC"/>
    <property type="match status" value="1"/>
</dbReference>
<evidence type="ECO:0000313" key="12">
    <source>
        <dbReference type="Proteomes" id="UP000635387"/>
    </source>
</evidence>
<dbReference type="PANTHER" id="PTHR43047">
    <property type="entry name" value="TWO-COMPONENT HISTIDINE PROTEIN KINASE"/>
    <property type="match status" value="1"/>
</dbReference>
<gene>
    <name evidence="11" type="ORF">GCM10017790_82300</name>
</gene>
<dbReference type="CDD" id="cd00082">
    <property type="entry name" value="HisKA"/>
    <property type="match status" value="1"/>
</dbReference>
<dbReference type="SUPFAM" id="SSF55781">
    <property type="entry name" value="GAF domain-like"/>
    <property type="match status" value="1"/>
</dbReference>
<dbReference type="Proteomes" id="UP000635387">
    <property type="component" value="Unassembled WGS sequence"/>
</dbReference>
<sequence length="531" mass="56476">MTRTTGATADTEALLRTQSGVLERIAGGAPLTEVLTEVAITLERLMPGCHCSILLLDLESATLRHGAAPSLPAAYSSGIDGLPIGRDAGSCGTAAFLGIPIVAEDVTTDPRWVGYRELAGAHGLRACWSTPIRGRDNVVGTFAVYHERPHQPTPREQDLVDRLTHLASVAIDHDILFGALADSEERFRRAFDDNAIGMAITDPGGAVTRTNQALRRLLGRSEHELTGVRLAELFSPAGTPPAPYEATLRHPDGRTLDVVVSVSPVAGPDGMPVRLIANVLDVTQRRAAERERRGRHEADVARQAAERASRAKTDFVAALGHELRTPLQAVTGFTELLGSLDLPPERRRAALEHINGAAGHILAMVDDVLDIARIEARALPLHPADIDVPTVVAEVLSLLEPLADAEGVRFRDESGASTAHCDERRLKQILLNLAGNAVRYNRAGGTVAITTRAEADAVVITVADSGCGIAPEHLDRLFTPFDRLGADSGQGVGLGLPLAKGLTEAMGGRLAFTSVLDEGTTVEVTLPRRGR</sequence>
<evidence type="ECO:0000256" key="2">
    <source>
        <dbReference type="ARBA" id="ARBA00004236"/>
    </source>
</evidence>
<feature type="domain" description="PAC" evidence="10">
    <location>
        <begin position="242"/>
        <end position="294"/>
    </location>
</feature>
<evidence type="ECO:0000256" key="5">
    <source>
        <dbReference type="ARBA" id="ARBA00022679"/>
    </source>
</evidence>
<dbReference type="PROSITE" id="PS50112">
    <property type="entry name" value="PAS"/>
    <property type="match status" value="1"/>
</dbReference>
<evidence type="ECO:0000313" key="11">
    <source>
        <dbReference type="EMBL" id="GHH37682.1"/>
    </source>
</evidence>
<comment type="caution">
    <text evidence="11">The sequence shown here is derived from an EMBL/GenBank/DDBJ whole genome shotgun (WGS) entry which is preliminary data.</text>
</comment>
<dbReference type="EMBL" id="BNAY01000016">
    <property type="protein sequence ID" value="GHH37682.1"/>
    <property type="molecule type" value="Genomic_DNA"/>
</dbReference>
<evidence type="ECO:0000256" key="4">
    <source>
        <dbReference type="ARBA" id="ARBA00022553"/>
    </source>
</evidence>
<evidence type="ECO:0000259" key="9">
    <source>
        <dbReference type="PROSITE" id="PS50112"/>
    </source>
</evidence>
<dbReference type="InterPro" id="IPR036097">
    <property type="entry name" value="HisK_dim/P_sf"/>
</dbReference>
<dbReference type="InterPro" id="IPR000700">
    <property type="entry name" value="PAS-assoc_C"/>
</dbReference>
<keyword evidence="7" id="KW-0902">Two-component regulatory system</keyword>
<dbReference type="InterPro" id="IPR029016">
    <property type="entry name" value="GAF-like_dom_sf"/>
</dbReference>
<dbReference type="PANTHER" id="PTHR43047:SF72">
    <property type="entry name" value="OSMOSENSING HISTIDINE PROTEIN KINASE SLN1"/>
    <property type="match status" value="1"/>
</dbReference>
<dbReference type="SUPFAM" id="SSF55874">
    <property type="entry name" value="ATPase domain of HSP90 chaperone/DNA topoisomerase II/histidine kinase"/>
    <property type="match status" value="1"/>
</dbReference>
<dbReference type="SMART" id="SM00065">
    <property type="entry name" value="GAF"/>
    <property type="match status" value="1"/>
</dbReference>
<keyword evidence="4" id="KW-0597">Phosphoprotein</keyword>
<dbReference type="GO" id="GO:0016301">
    <property type="term" value="F:kinase activity"/>
    <property type="evidence" value="ECO:0007669"/>
    <property type="project" value="UniProtKB-KW"/>
</dbReference>
<dbReference type="SMART" id="SM00091">
    <property type="entry name" value="PAS"/>
    <property type="match status" value="1"/>
</dbReference>
<dbReference type="Pfam" id="PF02518">
    <property type="entry name" value="HATPase_c"/>
    <property type="match status" value="1"/>
</dbReference>
<dbReference type="SUPFAM" id="SSF47384">
    <property type="entry name" value="Homodimeric domain of signal transducing histidine kinase"/>
    <property type="match status" value="1"/>
</dbReference>
<name>A0ABQ3MC73_9PSEU</name>
<dbReference type="NCBIfam" id="TIGR00229">
    <property type="entry name" value="sensory_box"/>
    <property type="match status" value="1"/>
</dbReference>
<dbReference type="PROSITE" id="PS50109">
    <property type="entry name" value="HIS_KIN"/>
    <property type="match status" value="1"/>
</dbReference>
<evidence type="ECO:0000259" key="8">
    <source>
        <dbReference type="PROSITE" id="PS50109"/>
    </source>
</evidence>
<dbReference type="InterPro" id="IPR036890">
    <property type="entry name" value="HATPase_C_sf"/>
</dbReference>
<keyword evidence="5" id="KW-0808">Transferase</keyword>
<dbReference type="EC" id="2.7.13.3" evidence="3"/>
<accession>A0ABQ3MC73</accession>
<dbReference type="InterPro" id="IPR001610">
    <property type="entry name" value="PAC"/>
</dbReference>
<dbReference type="Gene3D" id="1.10.287.130">
    <property type="match status" value="1"/>
</dbReference>
<dbReference type="Pfam" id="PF00512">
    <property type="entry name" value="HisKA"/>
    <property type="match status" value="1"/>
</dbReference>
<protein>
    <recommendedName>
        <fullName evidence="3">histidine kinase</fullName>
        <ecNumber evidence="3">2.7.13.3</ecNumber>
    </recommendedName>
</protein>
<organism evidence="11 12">
    <name type="scientific">Amycolatopsis oliviviridis</name>
    <dbReference type="NCBI Taxonomy" id="1471590"/>
    <lineage>
        <taxon>Bacteria</taxon>
        <taxon>Bacillati</taxon>
        <taxon>Actinomycetota</taxon>
        <taxon>Actinomycetes</taxon>
        <taxon>Pseudonocardiales</taxon>
        <taxon>Pseudonocardiaceae</taxon>
        <taxon>Amycolatopsis</taxon>
    </lineage>
</organism>
<feature type="domain" description="Histidine kinase" evidence="8">
    <location>
        <begin position="318"/>
        <end position="530"/>
    </location>
</feature>
<dbReference type="InterPro" id="IPR035965">
    <property type="entry name" value="PAS-like_dom_sf"/>
</dbReference>
<evidence type="ECO:0000259" key="10">
    <source>
        <dbReference type="PROSITE" id="PS50113"/>
    </source>
</evidence>
<dbReference type="SMART" id="SM00387">
    <property type="entry name" value="HATPase_c"/>
    <property type="match status" value="1"/>
</dbReference>